<proteinExistence type="predicted"/>
<protein>
    <submittedName>
        <fullName evidence="1">Uncharacterized protein</fullName>
    </submittedName>
</protein>
<keyword evidence="2" id="KW-1185">Reference proteome</keyword>
<dbReference type="AlphaFoldDB" id="A0AAD6LMH4"/>
<dbReference type="Proteomes" id="UP001164929">
    <property type="component" value="Chromosome 16"/>
</dbReference>
<evidence type="ECO:0000313" key="2">
    <source>
        <dbReference type="Proteomes" id="UP001164929"/>
    </source>
</evidence>
<name>A0AAD6LMH4_9ROSI</name>
<comment type="caution">
    <text evidence="1">The sequence shown here is derived from an EMBL/GenBank/DDBJ whole genome shotgun (WGS) entry which is preliminary data.</text>
</comment>
<evidence type="ECO:0000313" key="1">
    <source>
        <dbReference type="EMBL" id="KAJ6969134.1"/>
    </source>
</evidence>
<organism evidence="1 2">
    <name type="scientific">Populus alba x Populus x berolinensis</name>
    <dbReference type="NCBI Taxonomy" id="444605"/>
    <lineage>
        <taxon>Eukaryota</taxon>
        <taxon>Viridiplantae</taxon>
        <taxon>Streptophyta</taxon>
        <taxon>Embryophyta</taxon>
        <taxon>Tracheophyta</taxon>
        <taxon>Spermatophyta</taxon>
        <taxon>Magnoliopsida</taxon>
        <taxon>eudicotyledons</taxon>
        <taxon>Gunneridae</taxon>
        <taxon>Pentapetalae</taxon>
        <taxon>rosids</taxon>
        <taxon>fabids</taxon>
        <taxon>Malpighiales</taxon>
        <taxon>Salicaceae</taxon>
        <taxon>Saliceae</taxon>
        <taxon>Populus</taxon>
    </lineage>
</organism>
<sequence length="106" mass="11862">MSKAVANAVGHGFTFDVDKITKNYSADCISWNPTKHKEGGDDGSWTVQKGMSQEINLTETIHELPEEWACICSEQEEDDGFIPYCQPSHGHLSRAMASPIWTMMKQ</sequence>
<reference evidence="1 2" key="1">
    <citation type="journal article" date="2023" name="Mol. Ecol. Resour.">
        <title>Chromosome-level genome assembly of a triploid poplar Populus alba 'Berolinensis'.</title>
        <authorList>
            <person name="Chen S."/>
            <person name="Yu Y."/>
            <person name="Wang X."/>
            <person name="Wang S."/>
            <person name="Zhang T."/>
            <person name="Zhou Y."/>
            <person name="He R."/>
            <person name="Meng N."/>
            <person name="Wang Y."/>
            <person name="Liu W."/>
            <person name="Liu Z."/>
            <person name="Liu J."/>
            <person name="Guo Q."/>
            <person name="Huang H."/>
            <person name="Sederoff R.R."/>
            <person name="Wang G."/>
            <person name="Qu G."/>
            <person name="Chen S."/>
        </authorList>
    </citation>
    <scope>NUCLEOTIDE SEQUENCE [LARGE SCALE GENOMIC DNA]</scope>
    <source>
        <strain evidence="1">SC-2020</strain>
    </source>
</reference>
<accession>A0AAD6LMH4</accession>
<gene>
    <name evidence="1" type="ORF">NC653_036944</name>
</gene>
<dbReference type="EMBL" id="JAQIZT010000016">
    <property type="protein sequence ID" value="KAJ6969134.1"/>
    <property type="molecule type" value="Genomic_DNA"/>
</dbReference>